<dbReference type="PANTHER" id="PTHR11632:SF73">
    <property type="entry name" value="BLR3196 PROTEIN"/>
    <property type="match status" value="1"/>
</dbReference>
<dbReference type="InterPro" id="IPR003953">
    <property type="entry name" value="FAD-dep_OxRdtase_2_FAD-bd"/>
</dbReference>
<evidence type="ECO:0000259" key="5">
    <source>
        <dbReference type="Pfam" id="PF02910"/>
    </source>
</evidence>
<feature type="domain" description="FAD-dependent oxidoreductase 2 FAD-binding" evidence="4">
    <location>
        <begin position="25"/>
        <end position="398"/>
    </location>
</feature>
<protein>
    <submittedName>
        <fullName evidence="6">Fumarate reductase/succinate dehydrogenase flavoprotein subunit</fullName>
    </submittedName>
</protein>
<dbReference type="Pfam" id="PF00890">
    <property type="entry name" value="FAD_binding_2"/>
    <property type="match status" value="1"/>
</dbReference>
<reference evidence="6 7" key="1">
    <citation type="submission" date="2022-06" db="EMBL/GenBank/DDBJ databases">
        <title>Draft genome sequence of type strain Streptomyces rubrisoli DSM 42083.</title>
        <authorList>
            <person name="Duangmal K."/>
            <person name="Klaysubun C."/>
        </authorList>
    </citation>
    <scope>NUCLEOTIDE SEQUENCE [LARGE SCALE GENOMIC DNA]</scope>
    <source>
        <strain evidence="6 7">DSM 42083</strain>
    </source>
</reference>
<dbReference type="SUPFAM" id="SSF51905">
    <property type="entry name" value="FAD/NAD(P)-binding domain"/>
    <property type="match status" value="1"/>
</dbReference>
<keyword evidence="7" id="KW-1185">Reference proteome</keyword>
<dbReference type="Proteomes" id="UP001206206">
    <property type="component" value="Unassembled WGS sequence"/>
</dbReference>
<dbReference type="NCBIfam" id="NF006131">
    <property type="entry name" value="PRK08275.1"/>
    <property type="match status" value="1"/>
</dbReference>
<comment type="caution">
    <text evidence="6">The sequence shown here is derived from an EMBL/GenBank/DDBJ whole genome shotgun (WGS) entry which is preliminary data.</text>
</comment>
<dbReference type="EMBL" id="JANFNH010000039">
    <property type="protein sequence ID" value="MCQ4045247.1"/>
    <property type="molecule type" value="Genomic_DNA"/>
</dbReference>
<feature type="region of interest" description="Disordered" evidence="3">
    <location>
        <begin position="602"/>
        <end position="623"/>
    </location>
</feature>
<evidence type="ECO:0000256" key="3">
    <source>
        <dbReference type="SAM" id="MobiDB-lite"/>
    </source>
</evidence>
<dbReference type="SMART" id="SM00567">
    <property type="entry name" value="EZ_HEAT"/>
    <property type="match status" value="6"/>
</dbReference>
<dbReference type="PRINTS" id="PR00368">
    <property type="entry name" value="FADPNR"/>
</dbReference>
<dbReference type="PANTHER" id="PTHR11632">
    <property type="entry name" value="SUCCINATE DEHYDROGENASE 2 FLAVOPROTEIN SUBUNIT"/>
    <property type="match status" value="1"/>
</dbReference>
<dbReference type="RefSeq" id="WP_255931379.1">
    <property type="nucleotide sequence ID" value="NZ_JANFNH010000039.1"/>
</dbReference>
<dbReference type="InterPro" id="IPR016024">
    <property type="entry name" value="ARM-type_fold"/>
</dbReference>
<evidence type="ECO:0000259" key="4">
    <source>
        <dbReference type="Pfam" id="PF00890"/>
    </source>
</evidence>
<keyword evidence="1" id="KW-0285">Flavoprotein</keyword>
<dbReference type="InterPro" id="IPR015939">
    <property type="entry name" value="Fum_Rdtase/Succ_DH_flav-like_C"/>
</dbReference>
<evidence type="ECO:0000313" key="7">
    <source>
        <dbReference type="Proteomes" id="UP001206206"/>
    </source>
</evidence>
<dbReference type="Pfam" id="PF13646">
    <property type="entry name" value="HEAT_2"/>
    <property type="match status" value="3"/>
</dbReference>
<evidence type="ECO:0000256" key="1">
    <source>
        <dbReference type="ARBA" id="ARBA00022630"/>
    </source>
</evidence>
<dbReference type="PRINTS" id="PR00411">
    <property type="entry name" value="PNDRDTASEI"/>
</dbReference>
<dbReference type="InterPro" id="IPR011989">
    <property type="entry name" value="ARM-like"/>
</dbReference>
<accession>A0ABT1PIR4</accession>
<dbReference type="InterPro" id="IPR037099">
    <property type="entry name" value="Fum_R/Succ_DH_flav-like_C_sf"/>
</dbReference>
<proteinExistence type="predicted"/>
<sequence>MNPANTPTQSLRIPALTDAEELVCDVLVIGGGTAGTMAALTAAEHDANVLLLEKAHVRHSGALAMGMDGVNNAVIPGRAEPDDYVAEITRANDGIVDQSTVRQTATRGFAMVQRLESYGVKFEKDEHGDYAVRQVHRSGSYVLPMPEGKDVKKVLYRQLRRREMRERIRIENRVMPVRVLTSPEDGRAVGAVGFNTRTGAFVVVRAGAVILATGACGRLGLPASGYLYGTYENPTNAGDGYAMAYHAGAELTGIECFQINPLIKDYNGPACAYVANPFGGYQVNRHGERFVDSDYWSGQMMAEFAAEVASDRGPVYLKLSHLPEESVSALESILHSTERPTRGTFHSGRGHDYRTHDIEMHISEIGLCGGHSASGVRVDDHARTTVPRLYAAGDLACVPHNYMIGAFVFGDLAGADASRYQAYEGELDADQLREAHELIYRPLRNPDGPPQPQVEYKLRRFVNDYVAPPKSGARLSLALESFERMHDDIASMGARTPHELMRCAEVSFIRDCAEMAARASLARTESRWGLYHDRLDHPRRDDDSWFHHLDLHKSPAGSMEFTARPVAPYLVPVDGFTPVGGPSRHIGGVRAENVATAGSRDVAPVATGPTSARVAGPLDHGSGETASPRLLELLELAEEQPELAAIEPYLTDLDAAVRRTAVSVLTETVPPGTGQALAGALGDPDAAVRATAAASLRELVETLPPEPALGAALTAAVAEADPVVRATALDVLRALRLGDAGVFAAALDDPDIAVRIEAVRGLVSVDAVEPLSGAAADPSREVRVTVAKALAAVSSAALAASGRELLTGTLGQLSEDSDPLVRGAALGALATVSCPAPLAARAVAALADPAWQVRAGAATALSAAPADTAVSALAKALADPNADVRKAAVLALTRHNGTAEARAALATVTSDPDADVRAYAARGL</sequence>
<gene>
    <name evidence="6" type="ORF">NON19_25245</name>
</gene>
<organism evidence="6 7">
    <name type="scientific">Streptantibioticus rubrisoli</name>
    <dbReference type="NCBI Taxonomy" id="1387313"/>
    <lineage>
        <taxon>Bacteria</taxon>
        <taxon>Bacillati</taxon>
        <taxon>Actinomycetota</taxon>
        <taxon>Actinomycetes</taxon>
        <taxon>Kitasatosporales</taxon>
        <taxon>Streptomycetaceae</taxon>
        <taxon>Streptantibioticus</taxon>
    </lineage>
</organism>
<dbReference type="InterPro" id="IPR030664">
    <property type="entry name" value="SdhA/FrdA/AprA"/>
</dbReference>
<name>A0ABT1PIR4_9ACTN</name>
<dbReference type="NCBIfam" id="NF010374">
    <property type="entry name" value="PRK13800.1"/>
    <property type="match status" value="1"/>
</dbReference>
<dbReference type="Pfam" id="PF02910">
    <property type="entry name" value="Succ_DH_flav_C"/>
    <property type="match status" value="1"/>
</dbReference>
<evidence type="ECO:0000256" key="2">
    <source>
        <dbReference type="ARBA" id="ARBA00023002"/>
    </source>
</evidence>
<dbReference type="Gene3D" id="3.50.50.60">
    <property type="entry name" value="FAD/NAD(P)-binding domain"/>
    <property type="match status" value="2"/>
</dbReference>
<keyword evidence="2" id="KW-0560">Oxidoreductase</keyword>
<dbReference type="SUPFAM" id="SSF48371">
    <property type="entry name" value="ARM repeat"/>
    <property type="match status" value="1"/>
</dbReference>
<dbReference type="Gene3D" id="1.25.10.10">
    <property type="entry name" value="Leucine-rich Repeat Variant"/>
    <property type="match status" value="2"/>
</dbReference>
<feature type="domain" description="Fumarate reductase/succinate dehydrogenase flavoprotein-like C-terminal" evidence="5">
    <location>
        <begin position="457"/>
        <end position="569"/>
    </location>
</feature>
<dbReference type="InterPro" id="IPR036188">
    <property type="entry name" value="FAD/NAD-bd_sf"/>
</dbReference>
<evidence type="ECO:0000313" key="6">
    <source>
        <dbReference type="EMBL" id="MCQ4045247.1"/>
    </source>
</evidence>
<dbReference type="InterPro" id="IPR004155">
    <property type="entry name" value="PBS_lyase_HEAT"/>
</dbReference>
<dbReference type="SUPFAM" id="SSF46977">
    <property type="entry name" value="Succinate dehydrogenase/fumarate reductase flavoprotein C-terminal domain"/>
    <property type="match status" value="1"/>
</dbReference>